<dbReference type="KEGG" id="chk:D4L85_05015"/>
<accession>A0A385SFJ1</accession>
<dbReference type="Pfam" id="PF03596">
    <property type="entry name" value="Cad"/>
    <property type="match status" value="1"/>
</dbReference>
<feature type="transmembrane region" description="Helical" evidence="1">
    <location>
        <begin position="65"/>
        <end position="85"/>
    </location>
</feature>
<evidence type="ECO:0000256" key="1">
    <source>
        <dbReference type="SAM" id="Phobius"/>
    </source>
</evidence>
<feature type="transmembrane region" description="Helical" evidence="1">
    <location>
        <begin position="6"/>
        <end position="26"/>
    </location>
</feature>
<organism evidence="2 3">
    <name type="scientific">Chryseolinea soli</name>
    <dbReference type="NCBI Taxonomy" id="2321403"/>
    <lineage>
        <taxon>Bacteria</taxon>
        <taxon>Pseudomonadati</taxon>
        <taxon>Bacteroidota</taxon>
        <taxon>Cytophagia</taxon>
        <taxon>Cytophagales</taxon>
        <taxon>Fulvivirgaceae</taxon>
        <taxon>Chryseolinea</taxon>
    </lineage>
</organism>
<dbReference type="AlphaFoldDB" id="A0A385SFJ1"/>
<evidence type="ECO:0000313" key="3">
    <source>
        <dbReference type="Proteomes" id="UP000266183"/>
    </source>
</evidence>
<dbReference type="InterPro" id="IPR004676">
    <property type="entry name" value="Cd-R_transporter"/>
</dbReference>
<evidence type="ECO:0008006" key="4">
    <source>
        <dbReference type="Google" id="ProtNLM"/>
    </source>
</evidence>
<feature type="transmembrane region" description="Helical" evidence="1">
    <location>
        <begin position="106"/>
        <end position="125"/>
    </location>
</feature>
<keyword evidence="3" id="KW-1185">Reference proteome</keyword>
<dbReference type="EMBL" id="CP032382">
    <property type="protein sequence ID" value="AYB29979.1"/>
    <property type="molecule type" value="Genomic_DNA"/>
</dbReference>
<feature type="transmembrane region" description="Helical" evidence="1">
    <location>
        <begin position="38"/>
        <end position="59"/>
    </location>
</feature>
<name>A0A385SFJ1_9BACT</name>
<feature type="transmembrane region" description="Helical" evidence="1">
    <location>
        <begin position="170"/>
        <end position="188"/>
    </location>
</feature>
<dbReference type="Proteomes" id="UP000266183">
    <property type="component" value="Chromosome"/>
</dbReference>
<sequence length="198" mass="21560">MEVIATGILAFVSSNIDDIFLLMLFFGDRNFKPREIILGQFVGIGALIGISLVLSLIGLVIGKTYIGLLGLLPVYLGIKGVVRLLSKEPPDEDEHPTKKKGNRSNAWVVSGVTIANGGDNVGIYVPLFATLAWPQKITVVSIFFMMTAVWCLVARYLSRHPLMAKTIDKYGHVVTPFVLIALGIYILNEGDVLSLLST</sequence>
<dbReference type="OrthoDB" id="7995400at2"/>
<reference evidence="3" key="1">
    <citation type="submission" date="2018-09" db="EMBL/GenBank/DDBJ databases">
        <title>Chryseolinea sp. KIS68-18 isolated from soil.</title>
        <authorList>
            <person name="Weon H.-Y."/>
            <person name="Kwon S.-W."/>
            <person name="Lee S.A."/>
        </authorList>
    </citation>
    <scope>NUCLEOTIDE SEQUENCE [LARGE SCALE GENOMIC DNA]</scope>
    <source>
        <strain evidence="3">KIS68-18</strain>
    </source>
</reference>
<keyword evidence="1" id="KW-1133">Transmembrane helix</keyword>
<keyword evidence="1" id="KW-0812">Transmembrane</keyword>
<keyword evidence="1" id="KW-0472">Membrane</keyword>
<proteinExistence type="predicted"/>
<gene>
    <name evidence="2" type="ORF">D4L85_05015</name>
</gene>
<evidence type="ECO:0000313" key="2">
    <source>
        <dbReference type="EMBL" id="AYB29979.1"/>
    </source>
</evidence>
<dbReference type="RefSeq" id="WP_119753286.1">
    <property type="nucleotide sequence ID" value="NZ_CP032382.1"/>
</dbReference>
<protein>
    <recommendedName>
        <fullName evidence="4">Cadmium transporter</fullName>
    </recommendedName>
</protein>
<feature type="transmembrane region" description="Helical" evidence="1">
    <location>
        <begin position="137"/>
        <end position="158"/>
    </location>
</feature>